<dbReference type="PANTHER" id="PTHR48100">
    <property type="entry name" value="BROAD-SPECIFICITY PHOSPHATASE YOR283W-RELATED"/>
    <property type="match status" value="1"/>
</dbReference>
<evidence type="ECO:0000256" key="4">
    <source>
        <dbReference type="SAM" id="Phobius"/>
    </source>
</evidence>
<protein>
    <submittedName>
        <fullName evidence="5">Uncharacterized protein</fullName>
    </submittedName>
</protein>
<gene>
    <name evidence="5" type="ORF">TWF102_004660</name>
</gene>
<feature type="binding site" evidence="2">
    <location>
        <position position="305"/>
    </location>
    <ligand>
        <name>substrate</name>
    </ligand>
</feature>
<feature type="transmembrane region" description="Helical" evidence="4">
    <location>
        <begin position="120"/>
        <end position="145"/>
    </location>
</feature>
<evidence type="ECO:0000313" key="6">
    <source>
        <dbReference type="Proteomes" id="UP000475325"/>
    </source>
</evidence>
<dbReference type="PANTHER" id="PTHR48100:SF15">
    <property type="entry name" value="SEDOHEPTULOSE 1,7-BISPHOSPHATASE"/>
    <property type="match status" value="1"/>
</dbReference>
<dbReference type="Proteomes" id="UP000475325">
    <property type="component" value="Unassembled WGS sequence"/>
</dbReference>
<feature type="active site" description="Tele-phosphohistidine intermediate" evidence="1">
    <location>
        <position position="249"/>
    </location>
</feature>
<sequence>MVFLYCSTSFSSNANITGRRAHCPFSILGRLRSMLMVISPSIPHLNLSDECRSSVDFSCKFVWAGFIRTLGSILIDNSMIRDHPELITMQKIYLYVPYRGPYTLAIAITTSITTGHHSTLILILSLLILLITTLNLIYTFELYLLKFNLGRDLASTAPPPSPNSEQLSEGCDLPHEQRISQVTQTSSAYPSSLNSITKYPAWFEALDLATAASLKYPGKSLDSSFYKMASSDEARIKKIRDPRLYIVRHGETEWSLSGRHTSVTDLPLTEHGVSRITLTGEELIGVDSLIDPTRIGKIYVSPRTRAQQTLKLLNLPSNIPVETTEDLAEFNYGTYEGLTSKEIKAKCGNEDWEIYVHGGGAPTGETPQQVSDRVDRIIKKIREENHKAVYDAHEKCISTGQDHHLDDPELKTPDVLFVAHGHLLRALAARWLGLEIANGRNLQLDAGGVGLLSYEHHAYQEPVIAKWNWVPLGR</sequence>
<organism evidence="5 6">
    <name type="scientific">Orbilia oligospora</name>
    <name type="common">Nematode-trapping fungus</name>
    <name type="synonym">Arthrobotrys oligospora</name>
    <dbReference type="NCBI Taxonomy" id="2813651"/>
    <lineage>
        <taxon>Eukaryota</taxon>
        <taxon>Fungi</taxon>
        <taxon>Dikarya</taxon>
        <taxon>Ascomycota</taxon>
        <taxon>Pezizomycotina</taxon>
        <taxon>Orbiliomycetes</taxon>
        <taxon>Orbiliales</taxon>
        <taxon>Orbiliaceae</taxon>
        <taxon>Orbilia</taxon>
    </lineage>
</organism>
<dbReference type="Gene3D" id="3.40.50.1240">
    <property type="entry name" value="Phosphoglycerate mutase-like"/>
    <property type="match status" value="1"/>
</dbReference>
<evidence type="ECO:0000256" key="2">
    <source>
        <dbReference type="PIRSR" id="PIRSR613078-2"/>
    </source>
</evidence>
<feature type="site" description="Transition state stabilizer" evidence="3">
    <location>
        <position position="420"/>
    </location>
</feature>
<dbReference type="InterPro" id="IPR050275">
    <property type="entry name" value="PGM_Phosphatase"/>
</dbReference>
<dbReference type="SUPFAM" id="SSF53254">
    <property type="entry name" value="Phosphoglycerate mutase-like"/>
    <property type="match status" value="1"/>
</dbReference>
<keyword evidence="4" id="KW-1133">Transmembrane helix</keyword>
<dbReference type="SMART" id="SM00855">
    <property type="entry name" value="PGAM"/>
    <property type="match status" value="1"/>
</dbReference>
<feature type="active site" description="Proton donor/acceptor" evidence="1">
    <location>
        <position position="329"/>
    </location>
</feature>
<dbReference type="InterPro" id="IPR013078">
    <property type="entry name" value="His_Pase_superF_clade-1"/>
</dbReference>
<dbReference type="AlphaFoldDB" id="A0A7C8JHA8"/>
<feature type="binding site" evidence="2">
    <location>
        <begin position="329"/>
        <end position="332"/>
    </location>
    <ligand>
        <name>substrate</name>
    </ligand>
</feature>
<dbReference type="EMBL" id="WIQW01000022">
    <property type="protein sequence ID" value="KAF3101921.1"/>
    <property type="molecule type" value="Genomic_DNA"/>
</dbReference>
<reference evidence="5 6" key="1">
    <citation type="submission" date="2019-06" db="EMBL/GenBank/DDBJ databases">
        <authorList>
            <person name="Palmer J.M."/>
        </authorList>
    </citation>
    <scope>NUCLEOTIDE SEQUENCE [LARGE SCALE GENOMIC DNA]</scope>
    <source>
        <strain evidence="5 6">TWF102</strain>
    </source>
</reference>
<evidence type="ECO:0000256" key="1">
    <source>
        <dbReference type="PIRSR" id="PIRSR613078-1"/>
    </source>
</evidence>
<keyword evidence="4" id="KW-0472">Membrane</keyword>
<dbReference type="GO" id="GO:0046390">
    <property type="term" value="P:ribose phosphate biosynthetic process"/>
    <property type="evidence" value="ECO:0007669"/>
    <property type="project" value="TreeGrafter"/>
</dbReference>
<accession>A0A7C8JHA8</accession>
<proteinExistence type="predicted"/>
<dbReference type="InterPro" id="IPR029033">
    <property type="entry name" value="His_PPase_superfam"/>
</dbReference>
<dbReference type="GO" id="GO:0050278">
    <property type="term" value="F:sedoheptulose-bisphosphatase activity"/>
    <property type="evidence" value="ECO:0007669"/>
    <property type="project" value="TreeGrafter"/>
</dbReference>
<keyword evidence="4" id="KW-0812">Transmembrane</keyword>
<evidence type="ECO:0000256" key="3">
    <source>
        <dbReference type="PIRSR" id="PIRSR613078-3"/>
    </source>
</evidence>
<dbReference type="CDD" id="cd07067">
    <property type="entry name" value="HP_PGM_like"/>
    <property type="match status" value="1"/>
</dbReference>
<dbReference type="Pfam" id="PF00300">
    <property type="entry name" value="His_Phos_1"/>
    <property type="match status" value="2"/>
</dbReference>
<evidence type="ECO:0000313" key="5">
    <source>
        <dbReference type="EMBL" id="KAF3101921.1"/>
    </source>
</evidence>
<name>A0A7C8JHA8_ORBOL</name>
<comment type="caution">
    <text evidence="5">The sequence shown here is derived from an EMBL/GenBank/DDBJ whole genome shotgun (WGS) entry which is preliminary data.</text>
</comment>